<name>A0ABP7QK35_9BURK</name>
<dbReference type="InterPro" id="IPR000305">
    <property type="entry name" value="GIY-YIG_endonuc"/>
</dbReference>
<evidence type="ECO:0000256" key="1">
    <source>
        <dbReference type="ARBA" id="ARBA00007435"/>
    </source>
</evidence>
<dbReference type="CDD" id="cd10448">
    <property type="entry name" value="GIY-YIG_unchar_3"/>
    <property type="match status" value="1"/>
</dbReference>
<dbReference type="EMBL" id="BAABBP010000002">
    <property type="protein sequence ID" value="GAA3983908.1"/>
    <property type="molecule type" value="Genomic_DNA"/>
</dbReference>
<dbReference type="PANTHER" id="PTHR34477:SF5">
    <property type="entry name" value="BSL5627 PROTEIN"/>
    <property type="match status" value="1"/>
</dbReference>
<dbReference type="Pfam" id="PF01541">
    <property type="entry name" value="GIY-YIG"/>
    <property type="match status" value="1"/>
</dbReference>
<feature type="region of interest" description="Disordered" evidence="2">
    <location>
        <begin position="43"/>
        <end position="74"/>
    </location>
</feature>
<evidence type="ECO:0000313" key="4">
    <source>
        <dbReference type="EMBL" id="GAA3983908.1"/>
    </source>
</evidence>
<dbReference type="PROSITE" id="PS50164">
    <property type="entry name" value="GIY_YIG"/>
    <property type="match status" value="1"/>
</dbReference>
<evidence type="ECO:0000256" key="2">
    <source>
        <dbReference type="SAM" id="MobiDB-lite"/>
    </source>
</evidence>
<feature type="domain" description="GIY-YIG" evidence="3">
    <location>
        <begin position="80"/>
        <end position="156"/>
    </location>
</feature>
<gene>
    <name evidence="4" type="ORF">GCM10022279_04080</name>
</gene>
<proteinExistence type="inferred from homology"/>
<accession>A0ABP7QK35</accession>
<comment type="caution">
    <text evidence="4">The sequence shown here is derived from an EMBL/GenBank/DDBJ whole genome shotgun (WGS) entry which is preliminary data.</text>
</comment>
<comment type="similarity">
    <text evidence="1">Belongs to the UPF0213 family.</text>
</comment>
<organism evidence="4 5">
    <name type="scientific">Comamonas faecalis</name>
    <dbReference type="NCBI Taxonomy" id="1387849"/>
    <lineage>
        <taxon>Bacteria</taxon>
        <taxon>Pseudomonadati</taxon>
        <taxon>Pseudomonadota</taxon>
        <taxon>Betaproteobacteria</taxon>
        <taxon>Burkholderiales</taxon>
        <taxon>Comamonadaceae</taxon>
        <taxon>Comamonas</taxon>
    </lineage>
</organism>
<feature type="compositionally biased region" description="Polar residues" evidence="2">
    <location>
        <begin position="55"/>
        <end position="64"/>
    </location>
</feature>
<dbReference type="Proteomes" id="UP001501627">
    <property type="component" value="Unassembled WGS sequence"/>
</dbReference>
<dbReference type="PANTHER" id="PTHR34477">
    <property type="entry name" value="UPF0213 PROTEIN YHBQ"/>
    <property type="match status" value="1"/>
</dbReference>
<dbReference type="SUPFAM" id="SSF82771">
    <property type="entry name" value="GIY-YIG endonuclease"/>
    <property type="match status" value="1"/>
</dbReference>
<evidence type="ECO:0000259" key="3">
    <source>
        <dbReference type="PROSITE" id="PS50164"/>
    </source>
</evidence>
<dbReference type="InterPro" id="IPR035901">
    <property type="entry name" value="GIY-YIG_endonuc_sf"/>
</dbReference>
<protein>
    <recommendedName>
        <fullName evidence="3">GIY-YIG domain-containing protein</fullName>
    </recommendedName>
</protein>
<sequence>MRRRAAALAAANPGRVGLCLGFLCGGGDWIPACAGMTTSIPSFRRRPESSPPTPQLCQLGTTDRSSFRRKPESSTLRPMKQPCVYILASARNGTLYTGVTSSLIQRVWQHKNDLVEGFTRKYRIHTLVWFEMHETMESAIRREKAIKEWRRAWKMALIEKGNPGWVDLYPGLLD</sequence>
<evidence type="ECO:0000313" key="5">
    <source>
        <dbReference type="Proteomes" id="UP001501627"/>
    </source>
</evidence>
<dbReference type="Gene3D" id="3.40.1440.10">
    <property type="entry name" value="GIY-YIG endonuclease"/>
    <property type="match status" value="1"/>
</dbReference>
<reference evidence="5" key="1">
    <citation type="journal article" date="2019" name="Int. J. Syst. Evol. Microbiol.">
        <title>The Global Catalogue of Microorganisms (GCM) 10K type strain sequencing project: providing services to taxonomists for standard genome sequencing and annotation.</title>
        <authorList>
            <consortium name="The Broad Institute Genomics Platform"/>
            <consortium name="The Broad Institute Genome Sequencing Center for Infectious Disease"/>
            <person name="Wu L."/>
            <person name="Ma J."/>
        </authorList>
    </citation>
    <scope>NUCLEOTIDE SEQUENCE [LARGE SCALE GENOMIC DNA]</scope>
    <source>
        <strain evidence="5">JCM 17561</strain>
    </source>
</reference>
<dbReference type="InterPro" id="IPR050190">
    <property type="entry name" value="UPF0213_domain"/>
</dbReference>
<keyword evidence="5" id="KW-1185">Reference proteome</keyword>